<comment type="similarity">
    <text evidence="4">Belongs to the Fes family.</text>
</comment>
<accession>A0A2S9YCX7</accession>
<keyword evidence="2" id="KW-0963">Cytoplasm</keyword>
<reference evidence="6 7" key="1">
    <citation type="submission" date="2018-03" db="EMBL/GenBank/DDBJ databases">
        <title>Draft Genome Sequences of the Obligatory Marine Myxobacteria Enhygromyxa salina SWB005.</title>
        <authorList>
            <person name="Poehlein A."/>
            <person name="Moghaddam J.A."/>
            <person name="Harms H."/>
            <person name="Alanjari M."/>
            <person name="Koenig G.M."/>
            <person name="Daniel R."/>
            <person name="Schaeberle T.F."/>
        </authorList>
    </citation>
    <scope>NUCLEOTIDE SEQUENCE [LARGE SCALE GENOMIC DNA]</scope>
    <source>
        <strain evidence="6 7">SWB005</strain>
    </source>
</reference>
<proteinExistence type="inferred from homology"/>
<dbReference type="GO" id="GO:0008849">
    <property type="term" value="F:enterochelin esterase activity"/>
    <property type="evidence" value="ECO:0007669"/>
    <property type="project" value="InterPro"/>
</dbReference>
<comment type="caution">
    <text evidence="6">The sequence shown here is derived from an EMBL/GenBank/DDBJ whole genome shotgun (WGS) entry which is preliminary data.</text>
</comment>
<dbReference type="SUPFAM" id="SSF53474">
    <property type="entry name" value="alpha/beta-Hydrolases"/>
    <property type="match status" value="1"/>
</dbReference>
<name>A0A2S9YCX7_9BACT</name>
<comment type="subcellular location">
    <subcellularLocation>
        <location evidence="1">Cytoplasm</location>
    </subcellularLocation>
</comment>
<dbReference type="GO" id="GO:0005506">
    <property type="term" value="F:iron ion binding"/>
    <property type="evidence" value="ECO:0007669"/>
    <property type="project" value="InterPro"/>
</dbReference>
<dbReference type="RefSeq" id="WP_219906759.1">
    <property type="nucleotide sequence ID" value="NZ_PVNK01000108.1"/>
</dbReference>
<dbReference type="Pfam" id="PF11806">
    <property type="entry name" value="Enterochelin_N"/>
    <property type="match status" value="1"/>
</dbReference>
<evidence type="ECO:0000256" key="3">
    <source>
        <dbReference type="ARBA" id="ARBA00022801"/>
    </source>
</evidence>
<gene>
    <name evidence="6" type="primary">fes</name>
    <name evidence="6" type="ORF">ENSA5_19170</name>
</gene>
<dbReference type="GO" id="GO:0005737">
    <property type="term" value="C:cytoplasm"/>
    <property type="evidence" value="ECO:0007669"/>
    <property type="project" value="UniProtKB-SubCell"/>
</dbReference>
<dbReference type="PANTHER" id="PTHR48098">
    <property type="entry name" value="ENTEROCHELIN ESTERASE-RELATED"/>
    <property type="match status" value="1"/>
</dbReference>
<dbReference type="GO" id="GO:0006826">
    <property type="term" value="P:iron ion transport"/>
    <property type="evidence" value="ECO:0007669"/>
    <property type="project" value="InterPro"/>
</dbReference>
<dbReference type="InterPro" id="IPR014756">
    <property type="entry name" value="Ig_E-set"/>
</dbReference>
<dbReference type="Proteomes" id="UP000237968">
    <property type="component" value="Unassembled WGS sequence"/>
</dbReference>
<dbReference type="InterPro" id="IPR029058">
    <property type="entry name" value="AB_hydrolase_fold"/>
</dbReference>
<dbReference type="Gene3D" id="2.60.40.10">
    <property type="entry name" value="Immunoglobulins"/>
    <property type="match status" value="1"/>
</dbReference>
<dbReference type="Pfam" id="PF00756">
    <property type="entry name" value="Esterase"/>
    <property type="match status" value="1"/>
</dbReference>
<feature type="domain" description="Enterochelin esterase N-terminal" evidence="5">
    <location>
        <begin position="38"/>
        <end position="116"/>
    </location>
</feature>
<dbReference type="EMBL" id="PVNK01000108">
    <property type="protein sequence ID" value="PRQ02978.1"/>
    <property type="molecule type" value="Genomic_DNA"/>
</dbReference>
<evidence type="ECO:0000256" key="2">
    <source>
        <dbReference type="ARBA" id="ARBA00022490"/>
    </source>
</evidence>
<evidence type="ECO:0000259" key="5">
    <source>
        <dbReference type="Pfam" id="PF11806"/>
    </source>
</evidence>
<dbReference type="PANTHER" id="PTHR48098:SF3">
    <property type="entry name" value="IRON(III) ENTEROBACTIN ESTERASE"/>
    <property type="match status" value="1"/>
</dbReference>
<dbReference type="InterPro" id="IPR000801">
    <property type="entry name" value="Esterase-like"/>
</dbReference>
<protein>
    <submittedName>
        <fullName evidence="6">Enterochelin esterase</fullName>
    </submittedName>
</protein>
<evidence type="ECO:0000313" key="7">
    <source>
        <dbReference type="Proteomes" id="UP000237968"/>
    </source>
</evidence>
<sequence length="380" mass="43510">MTTQLRALLASAGEDIREQLDAWVKARSFPLVEGKSATFVWRGEADEVRLRHFIFGLETSQPLERIDGTDLWHLEVEIPPRSRVEYKFEVRRGDHNKWIRDPLNPHLARDPFGANSVLQGAGYEIPDWTRHDPKARPGTLEALTIASEAFGQPRHCKVYLPARFRRTRRYPLLVVHDGSDYLNYAGMKIVLDNLIERLEIPPLIAVFADSPDRLHDYANDERHARFVTEELAPRISSALPILDTPASRCLMGASFGGVAALSTAVRYPNYWGRLLLQSGSFAFTDIGHQHHRGALFDPVVRFMNAFREAPTAVSERVFVSCGVYESLIYENRSLVPLLDETGMQVRFVEARDGHNWENWRDRTREGLSWLFRGPLMMIYE</sequence>
<organism evidence="6 7">
    <name type="scientific">Enhygromyxa salina</name>
    <dbReference type="NCBI Taxonomy" id="215803"/>
    <lineage>
        <taxon>Bacteria</taxon>
        <taxon>Pseudomonadati</taxon>
        <taxon>Myxococcota</taxon>
        <taxon>Polyangia</taxon>
        <taxon>Nannocystales</taxon>
        <taxon>Nannocystaceae</taxon>
        <taxon>Enhygromyxa</taxon>
    </lineage>
</organism>
<dbReference type="InterPro" id="IPR050583">
    <property type="entry name" value="Mycobacterial_A85_antigen"/>
</dbReference>
<evidence type="ECO:0000256" key="4">
    <source>
        <dbReference type="ARBA" id="ARBA00024201"/>
    </source>
</evidence>
<dbReference type="Gene3D" id="3.40.50.1820">
    <property type="entry name" value="alpha/beta hydrolase"/>
    <property type="match status" value="1"/>
</dbReference>
<dbReference type="AlphaFoldDB" id="A0A2S9YCX7"/>
<evidence type="ECO:0000256" key="1">
    <source>
        <dbReference type="ARBA" id="ARBA00004496"/>
    </source>
</evidence>
<dbReference type="InterPro" id="IPR021764">
    <property type="entry name" value="Enterochelin_esterase_N"/>
</dbReference>
<dbReference type="SUPFAM" id="SSF81296">
    <property type="entry name" value="E set domains"/>
    <property type="match status" value="1"/>
</dbReference>
<dbReference type="InterPro" id="IPR013783">
    <property type="entry name" value="Ig-like_fold"/>
</dbReference>
<keyword evidence="3" id="KW-0378">Hydrolase</keyword>
<evidence type="ECO:0000313" key="6">
    <source>
        <dbReference type="EMBL" id="PRQ02978.1"/>
    </source>
</evidence>
<keyword evidence="7" id="KW-1185">Reference proteome</keyword>